<sequence length="347" mass="38264">MNFSETYRRMNEPIGPSPELIRRPPPKRRLPLRRLAAAAAAAALVLATPALAVRSELGYQVLYRIAPSVAQFFQPVQRSCTDQGVTMEVVGVRVEGDTAQAYITLSGGDVDGTTDLFDSWSFHLPFDQIGRCERVGWDEETRTVTFLCTTQTMDGSPIPQGGKMTFSVRQLLTGKETLKDVAVDLDLASFSEEAETAPSWNLPEEKTPDAFYRSGGAYRDEQGEALNRSAPILRPGPALAEPAPGITITAAGYVEGLFHLQVCWGDLSQLDNHGRLWLEDAAGNQPRQLCSIGFLSDPDLAERKDYTEDLFDIPPKELGQYTLHGDFYTASSRTDGLWRVTFPLETT</sequence>
<gene>
    <name evidence="2" type="ORF">MM59RIKEN_00760</name>
</gene>
<organism evidence="2 3">
    <name type="scientific">Pusillibacter faecalis</name>
    <dbReference type="NCBI Taxonomy" id="2714358"/>
    <lineage>
        <taxon>Bacteria</taxon>
        <taxon>Bacillati</taxon>
        <taxon>Bacillota</taxon>
        <taxon>Clostridia</taxon>
        <taxon>Eubacteriales</taxon>
        <taxon>Oscillospiraceae</taxon>
        <taxon>Pusillibacter</taxon>
    </lineage>
</organism>
<dbReference type="PROSITE" id="PS51318">
    <property type="entry name" value="TAT"/>
    <property type="match status" value="1"/>
</dbReference>
<dbReference type="InterPro" id="IPR006311">
    <property type="entry name" value="TAT_signal"/>
</dbReference>
<name>A0A810Q928_9FIRM</name>
<dbReference type="AlphaFoldDB" id="A0A810Q928"/>
<dbReference type="KEGG" id="pfaa:MM59RIKEN_00760"/>
<reference evidence="2" key="1">
    <citation type="submission" date="2020-09" db="EMBL/GenBank/DDBJ databases">
        <title>New species isolated from human feces.</title>
        <authorList>
            <person name="Kitahara M."/>
            <person name="Shigeno Y."/>
            <person name="Shime M."/>
            <person name="Matsumoto Y."/>
            <person name="Nakamura S."/>
            <person name="Motooka D."/>
            <person name="Fukuoka S."/>
            <person name="Nishikawa H."/>
            <person name="Benno Y."/>
        </authorList>
    </citation>
    <scope>NUCLEOTIDE SEQUENCE</scope>
    <source>
        <strain evidence="2">MM59</strain>
    </source>
</reference>
<dbReference type="RefSeq" id="WP_213542380.1">
    <property type="nucleotide sequence ID" value="NZ_AP023420.1"/>
</dbReference>
<evidence type="ECO:0000313" key="3">
    <source>
        <dbReference type="Proteomes" id="UP000679848"/>
    </source>
</evidence>
<dbReference type="EMBL" id="AP023420">
    <property type="protein sequence ID" value="BCK82757.1"/>
    <property type="molecule type" value="Genomic_DNA"/>
</dbReference>
<evidence type="ECO:0008006" key="4">
    <source>
        <dbReference type="Google" id="ProtNLM"/>
    </source>
</evidence>
<feature type="compositionally biased region" description="Basic and acidic residues" evidence="1">
    <location>
        <begin position="1"/>
        <end position="11"/>
    </location>
</feature>
<evidence type="ECO:0000256" key="1">
    <source>
        <dbReference type="SAM" id="MobiDB-lite"/>
    </source>
</evidence>
<protein>
    <recommendedName>
        <fullName evidence="4">DUF4179 domain-containing protein</fullName>
    </recommendedName>
</protein>
<accession>A0A810Q928</accession>
<feature type="region of interest" description="Disordered" evidence="1">
    <location>
        <begin position="1"/>
        <end position="26"/>
    </location>
</feature>
<keyword evidence="3" id="KW-1185">Reference proteome</keyword>
<dbReference type="Proteomes" id="UP000679848">
    <property type="component" value="Chromosome"/>
</dbReference>
<evidence type="ECO:0000313" key="2">
    <source>
        <dbReference type="EMBL" id="BCK82757.1"/>
    </source>
</evidence>
<proteinExistence type="predicted"/>